<evidence type="ECO:0000313" key="1">
    <source>
        <dbReference type="EMBL" id="MCI96059.1"/>
    </source>
</evidence>
<organism evidence="1 2">
    <name type="scientific">Trifolium medium</name>
    <dbReference type="NCBI Taxonomy" id="97028"/>
    <lineage>
        <taxon>Eukaryota</taxon>
        <taxon>Viridiplantae</taxon>
        <taxon>Streptophyta</taxon>
        <taxon>Embryophyta</taxon>
        <taxon>Tracheophyta</taxon>
        <taxon>Spermatophyta</taxon>
        <taxon>Magnoliopsida</taxon>
        <taxon>eudicotyledons</taxon>
        <taxon>Gunneridae</taxon>
        <taxon>Pentapetalae</taxon>
        <taxon>rosids</taxon>
        <taxon>fabids</taxon>
        <taxon>Fabales</taxon>
        <taxon>Fabaceae</taxon>
        <taxon>Papilionoideae</taxon>
        <taxon>50 kb inversion clade</taxon>
        <taxon>NPAAA clade</taxon>
        <taxon>Hologalegina</taxon>
        <taxon>IRL clade</taxon>
        <taxon>Trifolieae</taxon>
        <taxon>Trifolium</taxon>
    </lineage>
</organism>
<comment type="caution">
    <text evidence="1">The sequence shown here is derived from an EMBL/GenBank/DDBJ whole genome shotgun (WGS) entry which is preliminary data.</text>
</comment>
<feature type="non-terminal residue" evidence="1">
    <location>
        <position position="50"/>
    </location>
</feature>
<name>A0A392W8G0_9FABA</name>
<keyword evidence="2" id="KW-1185">Reference proteome</keyword>
<accession>A0A392W8G0</accession>
<dbReference type="Proteomes" id="UP000265520">
    <property type="component" value="Unassembled WGS sequence"/>
</dbReference>
<protein>
    <submittedName>
        <fullName evidence="1">Uncharacterized protein</fullName>
    </submittedName>
</protein>
<sequence>MKNDGGRNWIGNRNQDPRIYQIVATIPLIAIENVNFRNLQVRASWIYSMR</sequence>
<dbReference type="EMBL" id="LXQA011404785">
    <property type="protein sequence ID" value="MCI96059.1"/>
    <property type="molecule type" value="Genomic_DNA"/>
</dbReference>
<proteinExistence type="predicted"/>
<evidence type="ECO:0000313" key="2">
    <source>
        <dbReference type="Proteomes" id="UP000265520"/>
    </source>
</evidence>
<reference evidence="1 2" key="1">
    <citation type="journal article" date="2018" name="Front. Plant Sci.">
        <title>Red Clover (Trifolium pratense) and Zigzag Clover (T. medium) - A Picture of Genomic Similarities and Differences.</title>
        <authorList>
            <person name="Dluhosova J."/>
            <person name="Istvanek J."/>
            <person name="Nedelnik J."/>
            <person name="Repkova J."/>
        </authorList>
    </citation>
    <scope>NUCLEOTIDE SEQUENCE [LARGE SCALE GENOMIC DNA]</scope>
    <source>
        <strain evidence="2">cv. 10/8</strain>
        <tissue evidence="1">Leaf</tissue>
    </source>
</reference>
<dbReference type="AlphaFoldDB" id="A0A392W8G0"/>